<dbReference type="InterPro" id="IPR036259">
    <property type="entry name" value="MFS_trans_sf"/>
</dbReference>
<organism evidence="2 3">
    <name type="scientific">Pontibacillus salicampi</name>
    <dbReference type="NCBI Taxonomy" id="1449801"/>
    <lineage>
        <taxon>Bacteria</taxon>
        <taxon>Bacillati</taxon>
        <taxon>Bacillota</taxon>
        <taxon>Bacilli</taxon>
        <taxon>Bacillales</taxon>
        <taxon>Bacillaceae</taxon>
        <taxon>Pontibacillus</taxon>
    </lineage>
</organism>
<reference evidence="2 3" key="1">
    <citation type="submission" date="2024-09" db="EMBL/GenBank/DDBJ databases">
        <authorList>
            <person name="Sun Q."/>
            <person name="Mori K."/>
        </authorList>
    </citation>
    <scope>NUCLEOTIDE SEQUENCE [LARGE SCALE GENOMIC DNA]</scope>
    <source>
        <strain evidence="2 3">NCAIM B.02529</strain>
    </source>
</reference>
<dbReference type="SUPFAM" id="SSF103473">
    <property type="entry name" value="MFS general substrate transporter"/>
    <property type="match status" value="1"/>
</dbReference>
<protein>
    <recommendedName>
        <fullName evidence="4">Branched-chain amino acid ABC transporter substrate-binding protein</fullName>
    </recommendedName>
</protein>
<dbReference type="Proteomes" id="UP001589836">
    <property type="component" value="Unassembled WGS sequence"/>
</dbReference>
<feature type="transmembrane region" description="Helical" evidence="1">
    <location>
        <begin position="21"/>
        <end position="42"/>
    </location>
</feature>
<accession>A0ABV6LRV4</accession>
<evidence type="ECO:0008006" key="4">
    <source>
        <dbReference type="Google" id="ProtNLM"/>
    </source>
</evidence>
<keyword evidence="1" id="KW-0472">Membrane</keyword>
<keyword evidence="1" id="KW-0812">Transmembrane</keyword>
<name>A0ABV6LRV4_9BACI</name>
<keyword evidence="1" id="KW-1133">Transmembrane helix</keyword>
<keyword evidence="3" id="KW-1185">Reference proteome</keyword>
<sequence>MRRILSEENKGRALKRAESKNIRIIYIVQTAAIILLLGWKLATEGFDAMTASPLWFVFIGTGVLSALLSMRISIDQEESTKKPESYLIYIILSIVVGCIFAAIIWFTTKDLGMAFIIGGIFTVCFLGSYTVMYVLKRKRWTEEIEEQ</sequence>
<comment type="caution">
    <text evidence="2">The sequence shown here is derived from an EMBL/GenBank/DDBJ whole genome shotgun (WGS) entry which is preliminary data.</text>
</comment>
<feature type="transmembrane region" description="Helical" evidence="1">
    <location>
        <begin position="112"/>
        <end position="135"/>
    </location>
</feature>
<evidence type="ECO:0000256" key="1">
    <source>
        <dbReference type="SAM" id="Phobius"/>
    </source>
</evidence>
<feature type="transmembrane region" description="Helical" evidence="1">
    <location>
        <begin position="86"/>
        <end position="106"/>
    </location>
</feature>
<dbReference type="EMBL" id="JBHLTP010000013">
    <property type="protein sequence ID" value="MFC0525150.1"/>
    <property type="molecule type" value="Genomic_DNA"/>
</dbReference>
<evidence type="ECO:0000313" key="3">
    <source>
        <dbReference type="Proteomes" id="UP001589836"/>
    </source>
</evidence>
<feature type="transmembrane region" description="Helical" evidence="1">
    <location>
        <begin position="54"/>
        <end position="74"/>
    </location>
</feature>
<evidence type="ECO:0000313" key="2">
    <source>
        <dbReference type="EMBL" id="MFC0525150.1"/>
    </source>
</evidence>
<proteinExistence type="predicted"/>
<gene>
    <name evidence="2" type="ORF">ACFFGV_16335</name>
</gene>